<dbReference type="InterPro" id="IPR002305">
    <property type="entry name" value="aa-tRNA-synth_Ic"/>
</dbReference>
<comment type="catalytic activity">
    <reaction evidence="8">
        <text>tRNA(Trp) + L-tryptophan + ATP = L-tryptophyl-tRNA(Trp) + AMP + diphosphate + H(+)</text>
        <dbReference type="Rhea" id="RHEA:24080"/>
        <dbReference type="Rhea" id="RHEA-COMP:9671"/>
        <dbReference type="Rhea" id="RHEA-COMP:9705"/>
        <dbReference type="ChEBI" id="CHEBI:15378"/>
        <dbReference type="ChEBI" id="CHEBI:30616"/>
        <dbReference type="ChEBI" id="CHEBI:33019"/>
        <dbReference type="ChEBI" id="CHEBI:57912"/>
        <dbReference type="ChEBI" id="CHEBI:78442"/>
        <dbReference type="ChEBI" id="CHEBI:78535"/>
        <dbReference type="ChEBI" id="CHEBI:456215"/>
        <dbReference type="EC" id="6.1.1.2"/>
    </reaction>
</comment>
<gene>
    <name evidence="11" type="ORF">B6D57_02065</name>
</gene>
<evidence type="ECO:0000256" key="7">
    <source>
        <dbReference type="ARBA" id="ARBA00023146"/>
    </source>
</evidence>
<keyword evidence="5 10" id="KW-0067">ATP-binding</keyword>
<dbReference type="Gene3D" id="1.10.240.10">
    <property type="entry name" value="Tyrosyl-Transfer RNA Synthetase"/>
    <property type="match status" value="1"/>
</dbReference>
<protein>
    <recommendedName>
        <fullName evidence="2 9">Tryptophan--tRNA ligase</fullName>
        <ecNumber evidence="2 9">6.1.1.2</ecNumber>
    </recommendedName>
</protein>
<dbReference type="NCBIfam" id="TIGR00233">
    <property type="entry name" value="trpS"/>
    <property type="match status" value="1"/>
</dbReference>
<evidence type="ECO:0000256" key="8">
    <source>
        <dbReference type="ARBA" id="ARBA00049929"/>
    </source>
</evidence>
<keyword evidence="3 10" id="KW-0436">Ligase</keyword>
<sequence>MEKNNKKGKILSGIRPTGPCHIGHYEAILKNWVRLQYEYETTYEIADLHALTDRTETGDLNENIYEVLIDLLAVGIDPEVSTIFVQSHLPQHSELHLLLSMITPVPWLERCPTYKEKKQDIQSGEGMGYGLLGYPVLMATDILIHKGEYVPVGEDQLPHLELTREIVRRFNHLYDDVFVEPQAILTETPKILGVDNRKMSKSYGNAIFLKDTDDDIRAKIMIMITDPRRAYRKDPGHPEECNVYSFHLLYNSERTGEIAEACRNAGIGCRECKAGRWLLG</sequence>
<dbReference type="InterPro" id="IPR050203">
    <property type="entry name" value="Trp-tRNA_synthetase"/>
</dbReference>
<name>A0A1W9S265_9BACT</name>
<keyword evidence="6 10" id="KW-0648">Protein biosynthesis</keyword>
<dbReference type="InterPro" id="IPR002306">
    <property type="entry name" value="Trp-tRNA-ligase"/>
</dbReference>
<dbReference type="PRINTS" id="PR01039">
    <property type="entry name" value="TRNASYNTHTRP"/>
</dbReference>
<dbReference type="EC" id="6.1.1.2" evidence="2 9"/>
<evidence type="ECO:0000256" key="9">
    <source>
        <dbReference type="NCBIfam" id="TIGR00233"/>
    </source>
</evidence>
<comment type="caution">
    <text evidence="11">The sequence shown here is derived from an EMBL/GenBank/DDBJ whole genome shotgun (WGS) entry which is preliminary data.</text>
</comment>
<evidence type="ECO:0000313" key="12">
    <source>
        <dbReference type="Proteomes" id="UP000192611"/>
    </source>
</evidence>
<organism evidence="11 12">
    <name type="scientific">Candidatus Coatesbacteria bacterium 4484_99</name>
    <dbReference type="NCBI Taxonomy" id="1970774"/>
    <lineage>
        <taxon>Bacteria</taxon>
        <taxon>Candidatus Coatesiibacteriota</taxon>
    </lineage>
</organism>
<evidence type="ECO:0000256" key="1">
    <source>
        <dbReference type="ARBA" id="ARBA00005594"/>
    </source>
</evidence>
<keyword evidence="7 10" id="KW-0030">Aminoacyl-tRNA synthetase</keyword>
<evidence type="ECO:0000256" key="5">
    <source>
        <dbReference type="ARBA" id="ARBA00022840"/>
    </source>
</evidence>
<dbReference type="Proteomes" id="UP000192611">
    <property type="component" value="Unassembled WGS sequence"/>
</dbReference>
<dbReference type="GO" id="GO:0005829">
    <property type="term" value="C:cytosol"/>
    <property type="evidence" value="ECO:0007669"/>
    <property type="project" value="TreeGrafter"/>
</dbReference>
<evidence type="ECO:0000256" key="3">
    <source>
        <dbReference type="ARBA" id="ARBA00022598"/>
    </source>
</evidence>
<dbReference type="GO" id="GO:0005524">
    <property type="term" value="F:ATP binding"/>
    <property type="evidence" value="ECO:0007669"/>
    <property type="project" value="UniProtKB-KW"/>
</dbReference>
<dbReference type="Pfam" id="PF00579">
    <property type="entry name" value="tRNA-synt_1b"/>
    <property type="match status" value="1"/>
</dbReference>
<dbReference type="FunFam" id="1.10.240.10:FF:000005">
    <property type="entry name" value="Tryptophan--tRNA ligase"/>
    <property type="match status" value="1"/>
</dbReference>
<dbReference type="SUPFAM" id="SSF52374">
    <property type="entry name" value="Nucleotidylyl transferase"/>
    <property type="match status" value="1"/>
</dbReference>
<dbReference type="AlphaFoldDB" id="A0A1W9S265"/>
<dbReference type="Gene3D" id="3.40.50.620">
    <property type="entry name" value="HUPs"/>
    <property type="match status" value="1"/>
</dbReference>
<evidence type="ECO:0000256" key="4">
    <source>
        <dbReference type="ARBA" id="ARBA00022741"/>
    </source>
</evidence>
<dbReference type="EMBL" id="NATQ01000029">
    <property type="protein sequence ID" value="OQX90765.1"/>
    <property type="molecule type" value="Genomic_DNA"/>
</dbReference>
<dbReference type="PANTHER" id="PTHR43766">
    <property type="entry name" value="TRYPTOPHAN--TRNA LIGASE, MITOCHONDRIAL"/>
    <property type="match status" value="1"/>
</dbReference>
<dbReference type="PANTHER" id="PTHR43766:SF1">
    <property type="entry name" value="TRYPTOPHAN--TRNA LIGASE, MITOCHONDRIAL"/>
    <property type="match status" value="1"/>
</dbReference>
<dbReference type="CDD" id="cd00806">
    <property type="entry name" value="TrpRS_core"/>
    <property type="match status" value="1"/>
</dbReference>
<keyword evidence="4 10" id="KW-0547">Nucleotide-binding</keyword>
<evidence type="ECO:0000256" key="2">
    <source>
        <dbReference type="ARBA" id="ARBA00013161"/>
    </source>
</evidence>
<evidence type="ECO:0000256" key="10">
    <source>
        <dbReference type="RuleBase" id="RU363036"/>
    </source>
</evidence>
<evidence type="ECO:0000313" key="11">
    <source>
        <dbReference type="EMBL" id="OQX90765.1"/>
    </source>
</evidence>
<evidence type="ECO:0000256" key="6">
    <source>
        <dbReference type="ARBA" id="ARBA00022917"/>
    </source>
</evidence>
<comment type="similarity">
    <text evidence="1 10">Belongs to the class-I aminoacyl-tRNA synthetase family.</text>
</comment>
<dbReference type="InterPro" id="IPR014729">
    <property type="entry name" value="Rossmann-like_a/b/a_fold"/>
</dbReference>
<reference evidence="12" key="1">
    <citation type="submission" date="2017-03" db="EMBL/GenBank/DDBJ databases">
        <title>Novel pathways for hydrocarbon cycling and metabolic interdependencies in hydrothermal sediment communities.</title>
        <authorList>
            <person name="Dombrowski N."/>
            <person name="Seitz K."/>
            <person name="Teske A."/>
            <person name="Baker B."/>
        </authorList>
    </citation>
    <scope>NUCLEOTIDE SEQUENCE [LARGE SCALE GENOMIC DNA]</scope>
</reference>
<dbReference type="GO" id="GO:0004830">
    <property type="term" value="F:tryptophan-tRNA ligase activity"/>
    <property type="evidence" value="ECO:0007669"/>
    <property type="project" value="UniProtKB-UniRule"/>
</dbReference>
<dbReference type="GO" id="GO:0006436">
    <property type="term" value="P:tryptophanyl-tRNA aminoacylation"/>
    <property type="evidence" value="ECO:0007669"/>
    <property type="project" value="UniProtKB-UniRule"/>
</dbReference>
<accession>A0A1W9S265</accession>
<proteinExistence type="inferred from homology"/>